<dbReference type="EMBL" id="AP012338">
    <property type="protein sequence ID" value="BAM04043.1"/>
    <property type="molecule type" value="Genomic_DNA"/>
</dbReference>
<evidence type="ECO:0000256" key="2">
    <source>
        <dbReference type="SAM" id="MobiDB-lite"/>
    </source>
</evidence>
<sequence>MPPTHLHFDPFSGVSGDMMLGALLDLRVDGKPLLAVSALEEGLQKLGLSDRWTLRVGRVQRCGVGGTDVGVVTPEGHHHRHRADLLELAERLDLSARGHARAVAAIDALAAAEARVHGTSIDAVHFHEVGAIDSIVDLLGNVLALELLGVDTLSCGPLPVGRGYVDCAHGRMPVPAPATAYLCEGLPTVGVDREGELVTPTGAALVSTLCDAFGPPPAMTAAATGYGAGDRDDPRVPNLLRVVLGSVGAAGAGHRHRPGQAGARSHGRGHAEAGSHGHPHTHGHAPPAEAAPGAGG</sequence>
<organism evidence="3 4">
    <name type="scientific">Phycisphaera mikurensis (strain NBRC 102666 / KCTC 22515 / FYK2301M01)</name>
    <dbReference type="NCBI Taxonomy" id="1142394"/>
    <lineage>
        <taxon>Bacteria</taxon>
        <taxon>Pseudomonadati</taxon>
        <taxon>Planctomycetota</taxon>
        <taxon>Phycisphaerae</taxon>
        <taxon>Phycisphaerales</taxon>
        <taxon>Phycisphaeraceae</taxon>
        <taxon>Phycisphaera</taxon>
    </lineage>
</organism>
<feature type="compositionally biased region" description="Low complexity" evidence="2">
    <location>
        <begin position="284"/>
        <end position="296"/>
    </location>
</feature>
<dbReference type="HOGENOM" id="CLU_028523_1_0_0"/>
<dbReference type="Proteomes" id="UP000007881">
    <property type="component" value="Chromosome"/>
</dbReference>
<evidence type="ECO:0000313" key="3">
    <source>
        <dbReference type="EMBL" id="BAM04043.1"/>
    </source>
</evidence>
<accession>I0IFK5</accession>
<dbReference type="InterPro" id="IPR002822">
    <property type="entry name" value="Ni_insertion"/>
</dbReference>
<dbReference type="AlphaFoldDB" id="I0IFK5"/>
<protein>
    <recommendedName>
        <fullName evidence="5">LarC family nickel insertion protein</fullName>
    </recommendedName>
</protein>
<dbReference type="eggNOG" id="COG1641">
    <property type="taxonomic scope" value="Bacteria"/>
</dbReference>
<reference evidence="3 4" key="1">
    <citation type="submission" date="2012-02" db="EMBL/GenBank/DDBJ databases">
        <title>Complete genome sequence of Phycisphaera mikurensis NBRC 102666.</title>
        <authorList>
            <person name="Ankai A."/>
            <person name="Hosoyama A."/>
            <person name="Terui Y."/>
            <person name="Sekine M."/>
            <person name="Fukai R."/>
            <person name="Kato Y."/>
            <person name="Nakamura S."/>
            <person name="Yamada-Narita S."/>
            <person name="Kawakoshi A."/>
            <person name="Fukunaga Y."/>
            <person name="Yamazaki S."/>
            <person name="Fujita N."/>
        </authorList>
    </citation>
    <scope>NUCLEOTIDE SEQUENCE [LARGE SCALE GENOMIC DNA]</scope>
    <source>
        <strain evidence="4">NBRC 102666 / KCTC 22515 / FYK2301M01</strain>
    </source>
</reference>
<dbReference type="STRING" id="1142394.PSMK_18840"/>
<dbReference type="RefSeq" id="WP_014437261.1">
    <property type="nucleotide sequence ID" value="NC_017080.1"/>
</dbReference>
<evidence type="ECO:0000313" key="4">
    <source>
        <dbReference type="Proteomes" id="UP000007881"/>
    </source>
</evidence>
<dbReference type="Pfam" id="PF01969">
    <property type="entry name" value="Ni_insertion"/>
    <property type="match status" value="1"/>
</dbReference>
<dbReference type="PANTHER" id="PTHR36566">
    <property type="entry name" value="NICKEL INSERTION PROTEIN-RELATED"/>
    <property type="match status" value="1"/>
</dbReference>
<evidence type="ECO:0008006" key="5">
    <source>
        <dbReference type="Google" id="ProtNLM"/>
    </source>
</evidence>
<gene>
    <name evidence="3" type="ordered locus">PSMK_18840</name>
</gene>
<keyword evidence="1" id="KW-0533">Nickel</keyword>
<feature type="region of interest" description="Disordered" evidence="2">
    <location>
        <begin position="250"/>
        <end position="296"/>
    </location>
</feature>
<name>I0IFK5_PHYMF</name>
<dbReference type="PANTHER" id="PTHR36566:SF1">
    <property type="entry name" value="PYRIDINIUM-3,5-BISTHIOCARBOXYLIC ACID MONONUCLEOTIDE NICKEL INSERTION PROTEIN"/>
    <property type="match status" value="1"/>
</dbReference>
<proteinExistence type="predicted"/>
<dbReference type="KEGG" id="phm:PSMK_18840"/>
<evidence type="ECO:0000256" key="1">
    <source>
        <dbReference type="ARBA" id="ARBA00022596"/>
    </source>
</evidence>
<keyword evidence="4" id="KW-1185">Reference proteome</keyword>